<proteinExistence type="predicted"/>
<dbReference type="EMBL" id="JARBHB010000010">
    <property type="protein sequence ID" value="KAJ8874513.1"/>
    <property type="molecule type" value="Genomic_DNA"/>
</dbReference>
<dbReference type="SUPFAM" id="SSF57903">
    <property type="entry name" value="FYVE/PHD zinc finger"/>
    <property type="match status" value="1"/>
</dbReference>
<evidence type="ECO:0000313" key="3">
    <source>
        <dbReference type="Proteomes" id="UP001159363"/>
    </source>
</evidence>
<evidence type="ECO:0000256" key="1">
    <source>
        <dbReference type="SAM" id="MobiDB-lite"/>
    </source>
</evidence>
<dbReference type="InterPro" id="IPR011011">
    <property type="entry name" value="Znf_FYVE_PHD"/>
</dbReference>
<gene>
    <name evidence="2" type="ORF">PR048_025373</name>
</gene>
<reference evidence="2 3" key="1">
    <citation type="submission" date="2023-02" db="EMBL/GenBank/DDBJ databases">
        <title>LHISI_Scaffold_Assembly.</title>
        <authorList>
            <person name="Stuart O.P."/>
            <person name="Cleave R."/>
            <person name="Magrath M.J.L."/>
            <person name="Mikheyev A.S."/>
        </authorList>
    </citation>
    <scope>NUCLEOTIDE SEQUENCE [LARGE SCALE GENOMIC DNA]</scope>
    <source>
        <strain evidence="2">Daus_M_001</strain>
        <tissue evidence="2">Leg muscle</tissue>
    </source>
</reference>
<accession>A0ABQ9GR80</accession>
<name>A0ABQ9GR80_9NEOP</name>
<comment type="caution">
    <text evidence="2">The sequence shown here is derived from an EMBL/GenBank/DDBJ whole genome shotgun (WGS) entry which is preliminary data.</text>
</comment>
<evidence type="ECO:0000313" key="2">
    <source>
        <dbReference type="EMBL" id="KAJ8874513.1"/>
    </source>
</evidence>
<keyword evidence="3" id="KW-1185">Reference proteome</keyword>
<protein>
    <submittedName>
        <fullName evidence="2">Uncharacterized protein</fullName>
    </submittedName>
</protein>
<feature type="compositionally biased region" description="Basic and acidic residues" evidence="1">
    <location>
        <begin position="201"/>
        <end position="215"/>
    </location>
</feature>
<organism evidence="2 3">
    <name type="scientific">Dryococelus australis</name>
    <dbReference type="NCBI Taxonomy" id="614101"/>
    <lineage>
        <taxon>Eukaryota</taxon>
        <taxon>Metazoa</taxon>
        <taxon>Ecdysozoa</taxon>
        <taxon>Arthropoda</taxon>
        <taxon>Hexapoda</taxon>
        <taxon>Insecta</taxon>
        <taxon>Pterygota</taxon>
        <taxon>Neoptera</taxon>
        <taxon>Polyneoptera</taxon>
        <taxon>Phasmatodea</taxon>
        <taxon>Verophasmatodea</taxon>
        <taxon>Anareolatae</taxon>
        <taxon>Phasmatidae</taxon>
        <taxon>Eurycanthinae</taxon>
        <taxon>Dryococelus</taxon>
    </lineage>
</organism>
<feature type="region of interest" description="Disordered" evidence="1">
    <location>
        <begin position="195"/>
        <end position="236"/>
    </location>
</feature>
<sequence length="236" mass="26657">METVRELVNKLSPKGQKRVGSVISWEREEENESDKNICDDNECYDIDDSEEDYLVCDEFGADDEEWHVCTYCELWAHSNCTGGHSRRGATVSERLDCSPPTMADRVQSPVRSLEIFACGNRAGLCRWSASFLRDLPFTPSLHSDTAPYSIRFTLIGSQDIAYFCRTFWQKCSDINDLHAVPVLLRAVIWARLSAGSGKAGSPDKRETAWKGERGNLSRLKSSRAPPCVLPDTWRQQ</sequence>
<dbReference type="Proteomes" id="UP001159363">
    <property type="component" value="Chromosome 9"/>
</dbReference>